<accession>A0A919TNM0</accession>
<keyword evidence="2" id="KW-1133">Transmembrane helix</keyword>
<proteinExistence type="predicted"/>
<keyword evidence="2" id="KW-0472">Membrane</keyword>
<reference evidence="3" key="1">
    <citation type="submission" date="2021-01" db="EMBL/GenBank/DDBJ databases">
        <title>Whole genome shotgun sequence of Actinoplanes siamensis NBRC 109076.</title>
        <authorList>
            <person name="Komaki H."/>
            <person name="Tamura T."/>
        </authorList>
    </citation>
    <scope>NUCLEOTIDE SEQUENCE</scope>
    <source>
        <strain evidence="3">NBRC 109076</strain>
    </source>
</reference>
<feature type="region of interest" description="Disordered" evidence="1">
    <location>
        <begin position="69"/>
        <end position="239"/>
    </location>
</feature>
<evidence type="ECO:0000256" key="2">
    <source>
        <dbReference type="SAM" id="Phobius"/>
    </source>
</evidence>
<sequence>MPHLPDDDGYEPPLKVLRKRFNGVYREDHGFSGPTRRYLLMVAMLVGLASLPTLAVITAGTSEIAGNRHDRALDAPFRPPPASSRVRPSNHSRYGDPGRPPSDSGARPAQPPGVSRPDRTGDRPSGANRVPTVPGLPRVPDDVPSPPRPRPDTITVFPTVPGLPPVPDDWEIPPAGPARFELSAVDEPDISDDDDPGGWRGDTSAGQSATPRTKSAKPPSVPPSPTGPAAGPSPAGGQR</sequence>
<gene>
    <name evidence="3" type="ORF">Asi03nite_56030</name>
</gene>
<dbReference type="AlphaFoldDB" id="A0A919TNM0"/>
<dbReference type="Proteomes" id="UP000629619">
    <property type="component" value="Unassembled WGS sequence"/>
</dbReference>
<name>A0A919TNM0_9ACTN</name>
<feature type="compositionally biased region" description="Low complexity" evidence="1">
    <location>
        <begin position="227"/>
        <end position="239"/>
    </location>
</feature>
<evidence type="ECO:0000313" key="3">
    <source>
        <dbReference type="EMBL" id="GIF08065.1"/>
    </source>
</evidence>
<evidence type="ECO:0000313" key="4">
    <source>
        <dbReference type="Proteomes" id="UP000629619"/>
    </source>
</evidence>
<keyword evidence="4" id="KW-1185">Reference proteome</keyword>
<comment type="caution">
    <text evidence="3">The sequence shown here is derived from an EMBL/GenBank/DDBJ whole genome shotgun (WGS) entry which is preliminary data.</text>
</comment>
<feature type="transmembrane region" description="Helical" evidence="2">
    <location>
        <begin position="38"/>
        <end position="61"/>
    </location>
</feature>
<feature type="compositionally biased region" description="Polar residues" evidence="1">
    <location>
        <begin position="204"/>
        <end position="213"/>
    </location>
</feature>
<protein>
    <submittedName>
        <fullName evidence="3">Uncharacterized protein</fullName>
    </submittedName>
</protein>
<organism evidence="3 4">
    <name type="scientific">Actinoplanes siamensis</name>
    <dbReference type="NCBI Taxonomy" id="1223317"/>
    <lineage>
        <taxon>Bacteria</taxon>
        <taxon>Bacillati</taxon>
        <taxon>Actinomycetota</taxon>
        <taxon>Actinomycetes</taxon>
        <taxon>Micromonosporales</taxon>
        <taxon>Micromonosporaceae</taxon>
        <taxon>Actinoplanes</taxon>
    </lineage>
</organism>
<dbReference type="EMBL" id="BOMW01000058">
    <property type="protein sequence ID" value="GIF08065.1"/>
    <property type="molecule type" value="Genomic_DNA"/>
</dbReference>
<dbReference type="RefSeq" id="WP_203683441.1">
    <property type="nucleotide sequence ID" value="NZ_BOMW01000058.1"/>
</dbReference>
<keyword evidence="2" id="KW-0812">Transmembrane</keyword>
<feature type="compositionally biased region" description="Acidic residues" evidence="1">
    <location>
        <begin position="184"/>
        <end position="196"/>
    </location>
</feature>
<evidence type="ECO:0000256" key="1">
    <source>
        <dbReference type="SAM" id="MobiDB-lite"/>
    </source>
</evidence>